<feature type="region of interest" description="Disordered" evidence="1">
    <location>
        <begin position="97"/>
        <end position="140"/>
    </location>
</feature>
<protein>
    <submittedName>
        <fullName evidence="3">Uncharacterized protein</fullName>
    </submittedName>
</protein>
<proteinExistence type="predicted"/>
<feature type="chain" id="PRO_5047206168" evidence="2">
    <location>
        <begin position="16"/>
        <end position="317"/>
    </location>
</feature>
<organism evidence="3 4">
    <name type="scientific">Dryococelus australis</name>
    <dbReference type="NCBI Taxonomy" id="614101"/>
    <lineage>
        <taxon>Eukaryota</taxon>
        <taxon>Metazoa</taxon>
        <taxon>Ecdysozoa</taxon>
        <taxon>Arthropoda</taxon>
        <taxon>Hexapoda</taxon>
        <taxon>Insecta</taxon>
        <taxon>Pterygota</taxon>
        <taxon>Neoptera</taxon>
        <taxon>Polyneoptera</taxon>
        <taxon>Phasmatodea</taxon>
        <taxon>Verophasmatodea</taxon>
        <taxon>Anareolatae</taxon>
        <taxon>Phasmatidae</taxon>
        <taxon>Eurycanthinae</taxon>
        <taxon>Dryococelus</taxon>
    </lineage>
</organism>
<feature type="region of interest" description="Disordered" evidence="1">
    <location>
        <begin position="38"/>
        <end position="58"/>
    </location>
</feature>
<evidence type="ECO:0000256" key="1">
    <source>
        <dbReference type="SAM" id="MobiDB-lite"/>
    </source>
</evidence>
<name>A0ABQ9GJ73_9NEOP</name>
<keyword evidence="4" id="KW-1185">Reference proteome</keyword>
<dbReference type="Proteomes" id="UP001159363">
    <property type="component" value="Chromosome 10"/>
</dbReference>
<gene>
    <name evidence="3" type="ORF">PR048_025657</name>
</gene>
<evidence type="ECO:0000256" key="2">
    <source>
        <dbReference type="SAM" id="SignalP"/>
    </source>
</evidence>
<evidence type="ECO:0000313" key="4">
    <source>
        <dbReference type="Proteomes" id="UP001159363"/>
    </source>
</evidence>
<evidence type="ECO:0000313" key="3">
    <source>
        <dbReference type="EMBL" id="KAJ8872056.1"/>
    </source>
</evidence>
<dbReference type="EMBL" id="JARBHB010000011">
    <property type="protein sequence ID" value="KAJ8872056.1"/>
    <property type="molecule type" value="Genomic_DNA"/>
</dbReference>
<sequence>MVLIVVGAVVIPVHAVLIAVHELFTSACFMRRGQKEKCDEVSGGEEESKRRKRRRVEEQDCELKQTILGTNTKSKMTGKGEIQNGCRRLERQSMIKCGREPRSPLLKPVTREQGTPERSPSSLPQKRQNNTTDVKNANLTRPTLSAPILFNGGHGSRVVSLLASHQDEPCSIPRRVTGFSQVGRCRWSAGFLGDLPFPPPHHSGTAPYSTQSPSSDLKTSLLRTVQMSSLTVLFKNLNRWAPRRVHVSPCVVSTVSQRRLRENTAFDVKPFRTKACTGDAALWRGCEAATSQGHAYWVIRCEVAHRTWIASTIALNH</sequence>
<feature type="compositionally biased region" description="Polar residues" evidence="1">
    <location>
        <begin position="112"/>
        <end position="140"/>
    </location>
</feature>
<keyword evidence="2" id="KW-0732">Signal</keyword>
<reference evidence="3 4" key="1">
    <citation type="submission" date="2023-02" db="EMBL/GenBank/DDBJ databases">
        <title>LHISI_Scaffold_Assembly.</title>
        <authorList>
            <person name="Stuart O.P."/>
            <person name="Cleave R."/>
            <person name="Magrath M.J.L."/>
            <person name="Mikheyev A.S."/>
        </authorList>
    </citation>
    <scope>NUCLEOTIDE SEQUENCE [LARGE SCALE GENOMIC DNA]</scope>
    <source>
        <strain evidence="3">Daus_M_001</strain>
        <tissue evidence="3">Leg muscle</tissue>
    </source>
</reference>
<feature type="signal peptide" evidence="2">
    <location>
        <begin position="1"/>
        <end position="15"/>
    </location>
</feature>
<accession>A0ABQ9GJ73</accession>
<comment type="caution">
    <text evidence="3">The sequence shown here is derived from an EMBL/GenBank/DDBJ whole genome shotgun (WGS) entry which is preliminary data.</text>
</comment>